<dbReference type="Proteomes" id="UP000219435">
    <property type="component" value="Unassembled WGS sequence"/>
</dbReference>
<reference evidence="2" key="1">
    <citation type="submission" date="2017-08" db="EMBL/GenBank/DDBJ databases">
        <authorList>
            <person name="Varghese N."/>
            <person name="Submissions S."/>
        </authorList>
    </citation>
    <scope>NUCLEOTIDE SEQUENCE [LARGE SCALE GENOMIC DNA]</scope>
    <source>
        <strain evidence="2">DSM 4725</strain>
    </source>
</reference>
<sequence>MPDDHLDRLTYAAQNWLLFEDTAPADDEVLLRERIERMKAMSPQQRRTMWRLYDQTWIGTWDALEMVAKDLGQDPESAEA</sequence>
<evidence type="ECO:0000313" key="2">
    <source>
        <dbReference type="Proteomes" id="UP000219435"/>
    </source>
</evidence>
<accession>A0A285UYN0</accession>
<name>A0A285UYN0_9ACTN</name>
<dbReference type="AlphaFoldDB" id="A0A285UYN0"/>
<dbReference type="EMBL" id="OBQI01000001">
    <property type="protein sequence ID" value="SOC46929.1"/>
    <property type="molecule type" value="Genomic_DNA"/>
</dbReference>
<proteinExistence type="predicted"/>
<protein>
    <submittedName>
        <fullName evidence="1">Uncharacterized protein</fullName>
    </submittedName>
</protein>
<organism evidence="1 2">
    <name type="scientific">Blastococcus aggregatus</name>
    <dbReference type="NCBI Taxonomy" id="38502"/>
    <lineage>
        <taxon>Bacteria</taxon>
        <taxon>Bacillati</taxon>
        <taxon>Actinomycetota</taxon>
        <taxon>Actinomycetes</taxon>
        <taxon>Geodermatophilales</taxon>
        <taxon>Geodermatophilaceae</taxon>
        <taxon>Blastococcus</taxon>
    </lineage>
</organism>
<keyword evidence="2" id="KW-1185">Reference proteome</keyword>
<gene>
    <name evidence="1" type="ORF">SAMN05660748_0529</name>
</gene>
<evidence type="ECO:0000313" key="1">
    <source>
        <dbReference type="EMBL" id="SOC46929.1"/>
    </source>
</evidence>
<dbReference type="RefSeq" id="WP_097193448.1">
    <property type="nucleotide sequence ID" value="NZ_OBQI01000001.1"/>
</dbReference>